<evidence type="ECO:0000313" key="2">
    <source>
        <dbReference type="Proteomes" id="UP000593571"/>
    </source>
</evidence>
<dbReference type="Proteomes" id="UP000593571">
    <property type="component" value="Unassembled WGS sequence"/>
</dbReference>
<reference evidence="1 2" key="1">
    <citation type="journal article" date="2020" name="Nature">
        <title>Six reference-quality genomes reveal evolution of bat adaptations.</title>
        <authorList>
            <person name="Jebb D."/>
            <person name="Huang Z."/>
            <person name="Pippel M."/>
            <person name="Hughes G.M."/>
            <person name="Lavrichenko K."/>
            <person name="Devanna P."/>
            <person name="Winkler S."/>
            <person name="Jermiin L.S."/>
            <person name="Skirmuntt E.C."/>
            <person name="Katzourakis A."/>
            <person name="Burkitt-Gray L."/>
            <person name="Ray D.A."/>
            <person name="Sullivan K.A.M."/>
            <person name="Roscito J.G."/>
            <person name="Kirilenko B.M."/>
            <person name="Davalos L.M."/>
            <person name="Corthals A.P."/>
            <person name="Power M.L."/>
            <person name="Jones G."/>
            <person name="Ransome R.D."/>
            <person name="Dechmann D.K.N."/>
            <person name="Locatelli A.G."/>
            <person name="Puechmaille S.J."/>
            <person name="Fedrigo O."/>
            <person name="Jarvis E.D."/>
            <person name="Hiller M."/>
            <person name="Vernes S.C."/>
            <person name="Myers E.W."/>
            <person name="Teeling E.C."/>
        </authorList>
    </citation>
    <scope>NUCLEOTIDE SEQUENCE [LARGE SCALE GENOMIC DNA]</scope>
    <source>
        <strain evidence="1">MRouAeg1</strain>
        <tissue evidence="1">Muscle</tissue>
    </source>
</reference>
<dbReference type="AlphaFoldDB" id="A0A7J8BT22"/>
<comment type="caution">
    <text evidence="1">The sequence shown here is derived from an EMBL/GenBank/DDBJ whole genome shotgun (WGS) entry which is preliminary data.</text>
</comment>
<gene>
    <name evidence="1" type="ORF">HJG63_009536</name>
</gene>
<organism evidence="1 2">
    <name type="scientific">Rousettus aegyptiacus</name>
    <name type="common">Egyptian fruit bat</name>
    <name type="synonym">Pteropus aegyptiacus</name>
    <dbReference type="NCBI Taxonomy" id="9407"/>
    <lineage>
        <taxon>Eukaryota</taxon>
        <taxon>Metazoa</taxon>
        <taxon>Chordata</taxon>
        <taxon>Craniata</taxon>
        <taxon>Vertebrata</taxon>
        <taxon>Euteleostomi</taxon>
        <taxon>Mammalia</taxon>
        <taxon>Eutheria</taxon>
        <taxon>Laurasiatheria</taxon>
        <taxon>Chiroptera</taxon>
        <taxon>Yinpterochiroptera</taxon>
        <taxon>Pteropodoidea</taxon>
        <taxon>Pteropodidae</taxon>
        <taxon>Rousettinae</taxon>
        <taxon>Rousettus</taxon>
    </lineage>
</organism>
<accession>A0A7J8BT22</accession>
<name>A0A7J8BT22_ROUAE</name>
<keyword evidence="2" id="KW-1185">Reference proteome</keyword>
<evidence type="ECO:0000313" key="1">
    <source>
        <dbReference type="EMBL" id="KAF6401430.1"/>
    </source>
</evidence>
<proteinExistence type="predicted"/>
<sequence length="136" mass="14762">MLLEGEQILELNFSQELLTLLQASLPESSSRGRSPALPPAPEAGCWVRGVLDPLLGLTPGLYTICILRLTQRLSRDRLPVTGPSDVTGDVSAETATPGWPAAGMILGWFQFDHNLASILFLSYKTSRSSLGPSRWL</sequence>
<dbReference type="EMBL" id="JACASE010000016">
    <property type="protein sequence ID" value="KAF6401430.1"/>
    <property type="molecule type" value="Genomic_DNA"/>
</dbReference>
<protein>
    <submittedName>
        <fullName evidence="1">Uncharacterized protein</fullName>
    </submittedName>
</protein>